<dbReference type="OrthoDB" id="9795924at2"/>
<gene>
    <name evidence="1" type="ORF">THSYN_21410</name>
</gene>
<name>A0A2K8UCL9_9GAMM</name>
<accession>A0A2K8UCL9</accession>
<keyword evidence="2" id="KW-1185">Reference proteome</keyword>
<protein>
    <recommendedName>
        <fullName evidence="3">Integron cassette protein</fullName>
    </recommendedName>
</protein>
<organism evidence="1 2">
    <name type="scientific">Candidatus Thiodictyon syntrophicum</name>
    <dbReference type="NCBI Taxonomy" id="1166950"/>
    <lineage>
        <taxon>Bacteria</taxon>
        <taxon>Pseudomonadati</taxon>
        <taxon>Pseudomonadota</taxon>
        <taxon>Gammaproteobacteria</taxon>
        <taxon>Chromatiales</taxon>
        <taxon>Chromatiaceae</taxon>
        <taxon>Thiodictyon</taxon>
    </lineage>
</organism>
<dbReference type="Pfam" id="PF10387">
    <property type="entry name" value="DUF2442"/>
    <property type="match status" value="1"/>
</dbReference>
<reference evidence="1 2" key="1">
    <citation type="submission" date="2017-03" db="EMBL/GenBank/DDBJ databases">
        <title>Complete genome sequence of Candidatus 'Thiodictyon syntrophicum' sp. nov. strain Cad16T, a photolithoautotroph purple sulfur bacterium isolated from an alpine meromictic lake.</title>
        <authorList>
            <person name="Luedin S.M."/>
            <person name="Pothier J.F."/>
            <person name="Danza F."/>
            <person name="Storelli N."/>
            <person name="Wittwer M."/>
            <person name="Tonolla M."/>
        </authorList>
    </citation>
    <scope>NUCLEOTIDE SEQUENCE [LARGE SCALE GENOMIC DNA]</scope>
    <source>
        <strain evidence="1 2">Cad16T</strain>
    </source>
</reference>
<dbReference type="Proteomes" id="UP000232638">
    <property type="component" value="Chromosome"/>
</dbReference>
<proteinExistence type="predicted"/>
<evidence type="ECO:0008006" key="3">
    <source>
        <dbReference type="Google" id="ProtNLM"/>
    </source>
</evidence>
<evidence type="ECO:0000313" key="2">
    <source>
        <dbReference type="Proteomes" id="UP000232638"/>
    </source>
</evidence>
<dbReference type="InterPro" id="IPR018841">
    <property type="entry name" value="DUF2442"/>
</dbReference>
<evidence type="ECO:0000313" key="1">
    <source>
        <dbReference type="EMBL" id="AUB83247.1"/>
    </source>
</evidence>
<dbReference type="EMBL" id="CP020370">
    <property type="protein sequence ID" value="AUB83247.1"/>
    <property type="molecule type" value="Genomic_DNA"/>
</dbReference>
<dbReference type="Gene3D" id="3.30.2020.40">
    <property type="entry name" value="Uncharacterised protein PF10387, DUF2442"/>
    <property type="match status" value="1"/>
</dbReference>
<dbReference type="AlphaFoldDB" id="A0A2K8UCL9"/>
<sequence length="87" mass="9980">MPGIVTLAAEVTNISPHCLWILLGDEELAIPFSEFPWFKSATIEQLIRVERPTKNHLYWPEIDVDLAVESIRKPEDFPLVSKMPDYA</sequence>
<dbReference type="KEGG" id="tsy:THSYN_21410"/>
<dbReference type="RefSeq" id="WP_100920937.1">
    <property type="nucleotide sequence ID" value="NZ_CP020370.1"/>
</dbReference>